<dbReference type="InterPro" id="IPR038232">
    <property type="entry name" value="PknH-like_Extracell_sf"/>
</dbReference>
<name>A0ABS5RF52_9MYCO</name>
<keyword evidence="3" id="KW-1185">Reference proteome</keyword>
<evidence type="ECO:0000259" key="1">
    <source>
        <dbReference type="Pfam" id="PF14032"/>
    </source>
</evidence>
<evidence type="ECO:0000313" key="2">
    <source>
        <dbReference type="EMBL" id="MBS9532602.1"/>
    </source>
</evidence>
<accession>A0ABS5RF52</accession>
<sequence>MGELGALIGLPISDSSTTEGRPDPAINHTQDDIKVPCEMLKTALVSQNVYGTDFTRYRLVSQSASQGHGQIDYTVALYPDAAKSTAAFQHLADGFHTCRLNGGRNGAFSLGEDSSTKLTWTVPMAGDDAICATNARITSNVVITTRTCMPKSNAGDAAEKIGDAIDARAGG</sequence>
<dbReference type="EMBL" id="JAHCLR010000004">
    <property type="protein sequence ID" value="MBS9532602.1"/>
    <property type="molecule type" value="Genomic_DNA"/>
</dbReference>
<organism evidence="2 3">
    <name type="scientific">Mycolicibacter acidiphilus</name>
    <dbReference type="NCBI Taxonomy" id="2835306"/>
    <lineage>
        <taxon>Bacteria</taxon>
        <taxon>Bacillati</taxon>
        <taxon>Actinomycetota</taxon>
        <taxon>Actinomycetes</taxon>
        <taxon>Mycobacteriales</taxon>
        <taxon>Mycobacteriaceae</taxon>
        <taxon>Mycolicibacter</taxon>
    </lineage>
</organism>
<dbReference type="InterPro" id="IPR026954">
    <property type="entry name" value="PknH-like_Extracell"/>
</dbReference>
<comment type="caution">
    <text evidence="2">The sequence shown here is derived from an EMBL/GenBank/DDBJ whole genome shotgun (WGS) entry which is preliminary data.</text>
</comment>
<feature type="domain" description="PknH-like extracellular" evidence="1">
    <location>
        <begin position="6"/>
        <end position="167"/>
    </location>
</feature>
<protein>
    <submittedName>
        <fullName evidence="2">Sensor domain-containing protein</fullName>
    </submittedName>
</protein>
<gene>
    <name evidence="2" type="ORF">KIH27_03265</name>
</gene>
<dbReference type="Pfam" id="PF14032">
    <property type="entry name" value="PknH_C"/>
    <property type="match status" value="1"/>
</dbReference>
<reference evidence="2 3" key="1">
    <citation type="submission" date="2021-05" db="EMBL/GenBank/DDBJ databases">
        <title>Mycobacterium acidophilum sp. nov., an extremely acid-tolerant member of the genus Mycobacterium.</title>
        <authorList>
            <person name="Xia J."/>
        </authorList>
    </citation>
    <scope>NUCLEOTIDE SEQUENCE [LARGE SCALE GENOMIC DNA]</scope>
    <source>
        <strain evidence="2 3">M1</strain>
    </source>
</reference>
<proteinExistence type="predicted"/>
<dbReference type="Proteomes" id="UP001519535">
    <property type="component" value="Unassembled WGS sequence"/>
</dbReference>
<dbReference type="Gene3D" id="3.40.1000.70">
    <property type="entry name" value="PknH-like extracellular domain"/>
    <property type="match status" value="1"/>
</dbReference>
<evidence type="ECO:0000313" key="3">
    <source>
        <dbReference type="Proteomes" id="UP001519535"/>
    </source>
</evidence>